<dbReference type="EMBL" id="SWLG01000005">
    <property type="protein sequence ID" value="TLS37794.1"/>
    <property type="molecule type" value="Genomic_DNA"/>
</dbReference>
<dbReference type="Proteomes" id="UP000308230">
    <property type="component" value="Unassembled WGS sequence"/>
</dbReference>
<protein>
    <submittedName>
        <fullName evidence="1">Uncharacterized protein</fullName>
    </submittedName>
</protein>
<dbReference type="AlphaFoldDB" id="A0A5R9FB68"/>
<dbReference type="OrthoDB" id="2966478at2"/>
<dbReference type="RefSeq" id="WP_138125219.1">
    <property type="nucleotide sequence ID" value="NZ_SWLG01000005.1"/>
</dbReference>
<proteinExistence type="predicted"/>
<comment type="caution">
    <text evidence="1">The sequence shown here is derived from an EMBL/GenBank/DDBJ whole genome shotgun (WGS) entry which is preliminary data.</text>
</comment>
<name>A0A5R9FB68_9BACL</name>
<keyword evidence="2" id="KW-1185">Reference proteome</keyword>
<sequence length="127" mass="14769">MANRYNVTFFEDQESEASFKIDDNALSIKNLEPAERVLVDSDNMAFIYLFDGEEGYTYFGFQKDTWPMLNMMIKNDKKVYILDNENNKKELIQLKEEMEYLIENINGNANYGVDLVSAVEEVFFASA</sequence>
<reference evidence="1 2" key="1">
    <citation type="submission" date="2019-04" db="EMBL/GenBank/DDBJ databases">
        <title>Bacillus caeni sp. nov., a bacterium isolated from mangrove sediment.</title>
        <authorList>
            <person name="Huang H."/>
            <person name="Mo K."/>
            <person name="Hu Y."/>
        </authorList>
    </citation>
    <scope>NUCLEOTIDE SEQUENCE [LARGE SCALE GENOMIC DNA]</scope>
    <source>
        <strain evidence="1 2">HB172195</strain>
    </source>
</reference>
<evidence type="ECO:0000313" key="2">
    <source>
        <dbReference type="Proteomes" id="UP000308230"/>
    </source>
</evidence>
<evidence type="ECO:0000313" key="1">
    <source>
        <dbReference type="EMBL" id="TLS37794.1"/>
    </source>
</evidence>
<accession>A0A5R9FB68</accession>
<dbReference type="Pfam" id="PF19785">
    <property type="entry name" value="UPF0738"/>
    <property type="match status" value="1"/>
</dbReference>
<gene>
    <name evidence="1" type="ORF">FCL54_08205</name>
</gene>
<dbReference type="InterPro" id="IPR020908">
    <property type="entry name" value="UPF0738"/>
</dbReference>
<organism evidence="1 2">
    <name type="scientific">Exobacillus caeni</name>
    <dbReference type="NCBI Taxonomy" id="2574798"/>
    <lineage>
        <taxon>Bacteria</taxon>
        <taxon>Bacillati</taxon>
        <taxon>Bacillota</taxon>
        <taxon>Bacilli</taxon>
        <taxon>Bacillales</taxon>
        <taxon>Guptibacillaceae</taxon>
        <taxon>Exobacillus</taxon>
    </lineage>
</organism>